<dbReference type="RefSeq" id="WP_039352803.1">
    <property type="nucleotide sequence ID" value="NZ_FOLA01000008.1"/>
</dbReference>
<dbReference type="AlphaFoldDB" id="A0A0C1F9A5"/>
<evidence type="ECO:0000313" key="3">
    <source>
        <dbReference type="EMBL" id="KIA88488.1"/>
    </source>
</evidence>
<dbReference type="Proteomes" id="UP000031473">
    <property type="component" value="Unassembled WGS sequence"/>
</dbReference>
<keyword evidence="1" id="KW-0175">Coiled coil</keyword>
<name>A0A0C1F9A5_9FLAO</name>
<dbReference type="OrthoDB" id="1249982at2"/>
<evidence type="ECO:0000256" key="2">
    <source>
        <dbReference type="SAM" id="MobiDB-lite"/>
    </source>
</evidence>
<feature type="coiled-coil region" evidence="1">
    <location>
        <begin position="47"/>
        <end position="74"/>
    </location>
</feature>
<accession>A0A0C1F9A5</accession>
<proteinExistence type="predicted"/>
<feature type="region of interest" description="Disordered" evidence="2">
    <location>
        <begin position="101"/>
        <end position="145"/>
    </location>
</feature>
<keyword evidence="4" id="KW-1185">Reference proteome</keyword>
<gene>
    <name evidence="3" type="ORF">OA86_10660</name>
</gene>
<dbReference type="EMBL" id="JSYL01000007">
    <property type="protein sequence ID" value="KIA88488.1"/>
    <property type="molecule type" value="Genomic_DNA"/>
</dbReference>
<sequence>MIDKNFYLENLSAFDILIQDDDHKQAKEVIFRVYSMLQRDKIWLREVATEEEIFEEDAELLEEVEEELKELDLKYDFRFDDFYKLVQQEMRKIQSPSNLNLTSDQFEVEDDEEDFKEDDDFDEDEEDFDEEDDDEDDEDQFSHLSDEELDSVTDYILESAKTRFDYTALLTEFPHTDESFLDDEFILPLIAAKAFGETDQEIAEKMLESFEMSGYQIEMQELLKMIEKKGKELGLEILAFKIAADSLQQGAHPTAVVHQISQLLRA</sequence>
<feature type="compositionally biased region" description="Acidic residues" evidence="2">
    <location>
        <begin position="106"/>
        <end position="139"/>
    </location>
</feature>
<evidence type="ECO:0000313" key="4">
    <source>
        <dbReference type="Proteomes" id="UP000031473"/>
    </source>
</evidence>
<evidence type="ECO:0000256" key="1">
    <source>
        <dbReference type="SAM" id="Coils"/>
    </source>
</evidence>
<reference evidence="3 4" key="1">
    <citation type="submission" date="2014-10" db="EMBL/GenBank/DDBJ databases">
        <title>Kaistella jeonii genome.</title>
        <authorList>
            <person name="Clayton J.T."/>
            <person name="Newman J.D."/>
        </authorList>
    </citation>
    <scope>NUCLEOTIDE SEQUENCE [LARGE SCALE GENOMIC DNA]</scope>
    <source>
        <strain evidence="3 4">DSM 17048</strain>
    </source>
</reference>
<protein>
    <submittedName>
        <fullName evidence="3">Uncharacterized protein</fullName>
    </submittedName>
</protein>
<dbReference type="STRING" id="266749.SAMN05421876_10895"/>
<organism evidence="3 4">
    <name type="scientific">Kaistella jeonii</name>
    <dbReference type="NCBI Taxonomy" id="266749"/>
    <lineage>
        <taxon>Bacteria</taxon>
        <taxon>Pseudomonadati</taxon>
        <taxon>Bacteroidota</taxon>
        <taxon>Flavobacteriia</taxon>
        <taxon>Flavobacteriales</taxon>
        <taxon>Weeksellaceae</taxon>
        <taxon>Chryseobacterium group</taxon>
        <taxon>Kaistella</taxon>
    </lineage>
</organism>
<comment type="caution">
    <text evidence="3">The sequence shown here is derived from an EMBL/GenBank/DDBJ whole genome shotgun (WGS) entry which is preliminary data.</text>
</comment>